<dbReference type="PANTHER" id="PTHR43133">
    <property type="entry name" value="RNA POLYMERASE ECF-TYPE SIGMA FACTO"/>
    <property type="match status" value="1"/>
</dbReference>
<evidence type="ECO:0000256" key="2">
    <source>
        <dbReference type="ARBA" id="ARBA00023015"/>
    </source>
</evidence>
<keyword evidence="9" id="KW-1185">Reference proteome</keyword>
<dbReference type="EMBL" id="JBHTJT010000005">
    <property type="protein sequence ID" value="MFD0978315.1"/>
    <property type="molecule type" value="Genomic_DNA"/>
</dbReference>
<evidence type="ECO:0000256" key="4">
    <source>
        <dbReference type="ARBA" id="ARBA00023125"/>
    </source>
</evidence>
<dbReference type="CDD" id="cd06171">
    <property type="entry name" value="Sigma70_r4"/>
    <property type="match status" value="1"/>
</dbReference>
<dbReference type="Pfam" id="PF08281">
    <property type="entry name" value="Sigma70_r4_2"/>
    <property type="match status" value="1"/>
</dbReference>
<dbReference type="Gene3D" id="1.10.1740.10">
    <property type="match status" value="1"/>
</dbReference>
<dbReference type="InterPro" id="IPR007627">
    <property type="entry name" value="RNA_pol_sigma70_r2"/>
</dbReference>
<keyword evidence="2" id="KW-0805">Transcription regulation</keyword>
<dbReference type="SUPFAM" id="SSF88659">
    <property type="entry name" value="Sigma3 and sigma4 domains of RNA polymerase sigma factors"/>
    <property type="match status" value="1"/>
</dbReference>
<evidence type="ECO:0000313" key="8">
    <source>
        <dbReference type="EMBL" id="MFD0978315.1"/>
    </source>
</evidence>
<dbReference type="InterPro" id="IPR013325">
    <property type="entry name" value="RNA_pol_sigma_r2"/>
</dbReference>
<evidence type="ECO:0000256" key="5">
    <source>
        <dbReference type="ARBA" id="ARBA00023163"/>
    </source>
</evidence>
<dbReference type="InterPro" id="IPR036388">
    <property type="entry name" value="WH-like_DNA-bd_sf"/>
</dbReference>
<comment type="caution">
    <text evidence="8">The sequence shown here is derived from an EMBL/GenBank/DDBJ whole genome shotgun (WGS) entry which is preliminary data.</text>
</comment>
<proteinExistence type="inferred from homology"/>
<keyword evidence="4" id="KW-0238">DNA-binding</keyword>
<protein>
    <submittedName>
        <fullName evidence="8">RNA polymerase sigma factor</fullName>
    </submittedName>
</protein>
<dbReference type="Gene3D" id="1.10.10.10">
    <property type="entry name" value="Winged helix-like DNA-binding domain superfamily/Winged helix DNA-binding domain"/>
    <property type="match status" value="1"/>
</dbReference>
<dbReference type="SUPFAM" id="SSF88946">
    <property type="entry name" value="Sigma2 domain of RNA polymerase sigma factors"/>
    <property type="match status" value="1"/>
</dbReference>
<evidence type="ECO:0000313" key="9">
    <source>
        <dbReference type="Proteomes" id="UP001597108"/>
    </source>
</evidence>
<feature type="domain" description="RNA polymerase sigma factor 70 region 4 type 2" evidence="7">
    <location>
        <begin position="130"/>
        <end position="182"/>
    </location>
</feature>
<dbReference type="NCBIfam" id="TIGR02937">
    <property type="entry name" value="sigma70-ECF"/>
    <property type="match status" value="1"/>
</dbReference>
<keyword evidence="5" id="KW-0804">Transcription</keyword>
<evidence type="ECO:0000256" key="3">
    <source>
        <dbReference type="ARBA" id="ARBA00023082"/>
    </source>
</evidence>
<organism evidence="8 9">
    <name type="scientific">Tropicimonas aquimaris</name>
    <dbReference type="NCBI Taxonomy" id="914152"/>
    <lineage>
        <taxon>Bacteria</taxon>
        <taxon>Pseudomonadati</taxon>
        <taxon>Pseudomonadota</taxon>
        <taxon>Alphaproteobacteria</taxon>
        <taxon>Rhodobacterales</taxon>
        <taxon>Roseobacteraceae</taxon>
        <taxon>Tropicimonas</taxon>
    </lineage>
</organism>
<gene>
    <name evidence="8" type="ORF">ACFQ2S_01510</name>
</gene>
<reference evidence="9" key="1">
    <citation type="journal article" date="2019" name="Int. J. Syst. Evol. Microbiol.">
        <title>The Global Catalogue of Microorganisms (GCM) 10K type strain sequencing project: providing services to taxonomists for standard genome sequencing and annotation.</title>
        <authorList>
            <consortium name="The Broad Institute Genomics Platform"/>
            <consortium name="The Broad Institute Genome Sequencing Center for Infectious Disease"/>
            <person name="Wu L."/>
            <person name="Ma J."/>
        </authorList>
    </citation>
    <scope>NUCLEOTIDE SEQUENCE [LARGE SCALE GENOMIC DNA]</scope>
    <source>
        <strain evidence="9">CCUG 60524</strain>
    </source>
</reference>
<feature type="domain" description="RNA polymerase sigma-70 region 2" evidence="6">
    <location>
        <begin position="34"/>
        <end position="99"/>
    </location>
</feature>
<sequence>MTMPYDAESETSDEALLIRYADGDRAAARALTVRLTPRVLSLAQRILGEMAEAEDVAQEAMLRLWKIAPDWRAGEAQVSTWLYRVAMNLCTDRLRRRRSTGLDEAFGDGVEPPDETPGADDRLRQAERANALQVALEELPERQRQAVVLRHLEGLSNPEIAAVMDIGVEAVESLTARGKRALAARLSGRRAELGLSDDD</sequence>
<dbReference type="Proteomes" id="UP001597108">
    <property type="component" value="Unassembled WGS sequence"/>
</dbReference>
<dbReference type="InterPro" id="IPR039425">
    <property type="entry name" value="RNA_pol_sigma-70-like"/>
</dbReference>
<dbReference type="Pfam" id="PF04542">
    <property type="entry name" value="Sigma70_r2"/>
    <property type="match status" value="1"/>
</dbReference>
<dbReference type="NCBIfam" id="NF009176">
    <property type="entry name" value="PRK12524.1"/>
    <property type="match status" value="1"/>
</dbReference>
<keyword evidence="3" id="KW-0731">Sigma factor</keyword>
<dbReference type="RefSeq" id="WP_386072124.1">
    <property type="nucleotide sequence ID" value="NZ_JBHTJT010000005.1"/>
</dbReference>
<accession>A0ABW3IKA1</accession>
<dbReference type="NCBIfam" id="NF004113">
    <property type="entry name" value="PRK05602.1"/>
    <property type="match status" value="1"/>
</dbReference>
<dbReference type="InterPro" id="IPR013324">
    <property type="entry name" value="RNA_pol_sigma_r3/r4-like"/>
</dbReference>
<evidence type="ECO:0000259" key="7">
    <source>
        <dbReference type="Pfam" id="PF08281"/>
    </source>
</evidence>
<dbReference type="InterPro" id="IPR014284">
    <property type="entry name" value="RNA_pol_sigma-70_dom"/>
</dbReference>
<dbReference type="PANTHER" id="PTHR43133:SF8">
    <property type="entry name" value="RNA POLYMERASE SIGMA FACTOR HI_1459-RELATED"/>
    <property type="match status" value="1"/>
</dbReference>
<evidence type="ECO:0000256" key="1">
    <source>
        <dbReference type="ARBA" id="ARBA00010641"/>
    </source>
</evidence>
<name>A0ABW3IKA1_9RHOB</name>
<comment type="similarity">
    <text evidence="1">Belongs to the sigma-70 factor family. ECF subfamily.</text>
</comment>
<evidence type="ECO:0000259" key="6">
    <source>
        <dbReference type="Pfam" id="PF04542"/>
    </source>
</evidence>
<dbReference type="InterPro" id="IPR013249">
    <property type="entry name" value="RNA_pol_sigma70_r4_t2"/>
</dbReference>